<dbReference type="SUPFAM" id="SSF50985">
    <property type="entry name" value="RCC1/BLIP-II"/>
    <property type="match status" value="1"/>
</dbReference>
<dbReference type="PROSITE" id="PS00626">
    <property type="entry name" value="RCC1_2"/>
    <property type="match status" value="1"/>
</dbReference>
<name>A0A4V4HGL7_DENBC</name>
<reference evidence="2 3" key="1">
    <citation type="journal article" date="2019" name="Nat. Ecol. Evol.">
        <title>Megaphylogeny resolves global patterns of mushroom evolution.</title>
        <authorList>
            <person name="Varga T."/>
            <person name="Krizsan K."/>
            <person name="Foldi C."/>
            <person name="Dima B."/>
            <person name="Sanchez-Garcia M."/>
            <person name="Sanchez-Ramirez S."/>
            <person name="Szollosi G.J."/>
            <person name="Szarkandi J.G."/>
            <person name="Papp V."/>
            <person name="Albert L."/>
            <person name="Andreopoulos W."/>
            <person name="Angelini C."/>
            <person name="Antonin V."/>
            <person name="Barry K.W."/>
            <person name="Bougher N.L."/>
            <person name="Buchanan P."/>
            <person name="Buyck B."/>
            <person name="Bense V."/>
            <person name="Catcheside P."/>
            <person name="Chovatia M."/>
            <person name="Cooper J."/>
            <person name="Damon W."/>
            <person name="Desjardin D."/>
            <person name="Finy P."/>
            <person name="Geml J."/>
            <person name="Haridas S."/>
            <person name="Hughes K."/>
            <person name="Justo A."/>
            <person name="Karasinski D."/>
            <person name="Kautmanova I."/>
            <person name="Kiss B."/>
            <person name="Kocsube S."/>
            <person name="Kotiranta H."/>
            <person name="LaButti K.M."/>
            <person name="Lechner B.E."/>
            <person name="Liimatainen K."/>
            <person name="Lipzen A."/>
            <person name="Lukacs Z."/>
            <person name="Mihaltcheva S."/>
            <person name="Morgado L.N."/>
            <person name="Niskanen T."/>
            <person name="Noordeloos M.E."/>
            <person name="Ohm R.A."/>
            <person name="Ortiz-Santana B."/>
            <person name="Ovrebo C."/>
            <person name="Racz N."/>
            <person name="Riley R."/>
            <person name="Savchenko A."/>
            <person name="Shiryaev A."/>
            <person name="Soop K."/>
            <person name="Spirin V."/>
            <person name="Szebenyi C."/>
            <person name="Tomsovsky M."/>
            <person name="Tulloss R.E."/>
            <person name="Uehling J."/>
            <person name="Grigoriev I.V."/>
            <person name="Vagvolgyi C."/>
            <person name="Papp T."/>
            <person name="Martin F.M."/>
            <person name="Miettinen O."/>
            <person name="Hibbett D.S."/>
            <person name="Nagy L.G."/>
        </authorList>
    </citation>
    <scope>NUCLEOTIDE SEQUENCE [LARGE SCALE GENOMIC DNA]</scope>
    <source>
        <strain evidence="2 3">CBS 962.96</strain>
    </source>
</reference>
<dbReference type="PANTHER" id="PTHR47563:SF1">
    <property type="entry name" value="PROTEIN FMP25, MITOCHONDRIAL"/>
    <property type="match status" value="1"/>
</dbReference>
<dbReference type="AlphaFoldDB" id="A0A4V4HGL7"/>
<evidence type="ECO:0000256" key="1">
    <source>
        <dbReference type="PROSITE-ProRule" id="PRU00235"/>
    </source>
</evidence>
<sequence>MYRRVKIPSKLSGSRGFTSFPSRLHNTKSHKKTFVALSTAVAAGCLTYFTSKRVILNDSPAPQIVSKATSTSSNNADPDALHTLIWGSNASKTLVPGGSDAESIRRPLVASWLDNVALRDLVFHRDHAACVDARGDVYQWGKGFQKDHSKPILTLKGENIVQLQLSENRVYALSSSGKIYASDLSNLSKQQLPVTATDTNSSWWSTSWITGKQASSSGFVEVSPREGLSWGEKFVSISAGNDHLLALTSAGRAFAHPISKNANSYGQLGFRKFVVPDLSSPGSNAPKPVELIPKSVADPYAKASPFKRESSSSIVQEDYKLDDTSVKNCPTVFEIPSLRDVKISSLKAGGRSSFALTDSGRVLGWGANEYGQIGLGPNVTVESITVPTEVILWRSLASGTQTKCLDVAAGGDLTCFTVERIKSNPSSKIFEVLTCGNGQWGGLGNNVFTNAQGTPARARNVSGLMEFSDTRKSIEPIVPESVSVSPTGHVLLTLDTSAGGAAGRDLLAWGKNYDSELGNGKKASLASPTTMSTPEGERFMLQKKKAKEVRDLQGNVWKRGVTVEQKAVTGYCNSAVFWKVS</sequence>
<dbReference type="EMBL" id="ML179121">
    <property type="protein sequence ID" value="THU99335.1"/>
    <property type="molecule type" value="Genomic_DNA"/>
</dbReference>
<dbReference type="Gene3D" id="2.130.10.30">
    <property type="entry name" value="Regulator of chromosome condensation 1/beta-lactamase-inhibitor protein II"/>
    <property type="match status" value="1"/>
</dbReference>
<dbReference type="InterPro" id="IPR053245">
    <property type="entry name" value="MitoProcess-Associated"/>
</dbReference>
<protein>
    <submittedName>
        <fullName evidence="2">RCC1/BLIP-II</fullName>
    </submittedName>
</protein>
<gene>
    <name evidence="2" type="ORF">K435DRAFT_659154</name>
</gene>
<organism evidence="2 3">
    <name type="scientific">Dendrothele bispora (strain CBS 962.96)</name>
    <dbReference type="NCBI Taxonomy" id="1314807"/>
    <lineage>
        <taxon>Eukaryota</taxon>
        <taxon>Fungi</taxon>
        <taxon>Dikarya</taxon>
        <taxon>Basidiomycota</taxon>
        <taxon>Agaricomycotina</taxon>
        <taxon>Agaricomycetes</taxon>
        <taxon>Agaricomycetidae</taxon>
        <taxon>Agaricales</taxon>
        <taxon>Agaricales incertae sedis</taxon>
        <taxon>Dendrothele</taxon>
    </lineage>
</organism>
<dbReference type="InterPro" id="IPR009091">
    <property type="entry name" value="RCC1/BLIP-II"/>
</dbReference>
<dbReference type="Pfam" id="PF00415">
    <property type="entry name" value="RCC1"/>
    <property type="match status" value="1"/>
</dbReference>
<dbReference type="PROSITE" id="PS50012">
    <property type="entry name" value="RCC1_3"/>
    <property type="match status" value="1"/>
</dbReference>
<accession>A0A4V4HGL7</accession>
<dbReference type="GO" id="GO:0034551">
    <property type="term" value="P:mitochondrial respiratory chain complex III assembly"/>
    <property type="evidence" value="ECO:0007669"/>
    <property type="project" value="TreeGrafter"/>
</dbReference>
<dbReference type="PANTHER" id="PTHR47563">
    <property type="entry name" value="PROTEIN FMP25, MITOCHONDRIAL"/>
    <property type="match status" value="1"/>
</dbReference>
<proteinExistence type="predicted"/>
<dbReference type="InterPro" id="IPR000408">
    <property type="entry name" value="Reg_chr_condens"/>
</dbReference>
<evidence type="ECO:0000313" key="3">
    <source>
        <dbReference type="Proteomes" id="UP000297245"/>
    </source>
</evidence>
<feature type="repeat" description="RCC1" evidence="1">
    <location>
        <begin position="360"/>
        <end position="420"/>
    </location>
</feature>
<evidence type="ECO:0000313" key="2">
    <source>
        <dbReference type="EMBL" id="THU99335.1"/>
    </source>
</evidence>
<dbReference type="OrthoDB" id="10256179at2759"/>
<keyword evidence="3" id="KW-1185">Reference proteome</keyword>
<dbReference type="Proteomes" id="UP000297245">
    <property type="component" value="Unassembled WGS sequence"/>
</dbReference>
<dbReference type="GO" id="GO:0005743">
    <property type="term" value="C:mitochondrial inner membrane"/>
    <property type="evidence" value="ECO:0007669"/>
    <property type="project" value="TreeGrafter"/>
</dbReference>